<keyword evidence="2" id="KW-0812">Transmembrane</keyword>
<evidence type="ECO:0000313" key="5">
    <source>
        <dbReference type="Proteomes" id="UP000022910"/>
    </source>
</evidence>
<proteinExistence type="predicted"/>
<reference evidence="4 5" key="1">
    <citation type="submission" date="2014-02" db="EMBL/GenBank/DDBJ databases">
        <title>Single nucleus genome sequencing reveals high similarity among nuclei of an endomycorrhizal fungus.</title>
        <authorList>
            <person name="Lin K."/>
            <person name="Geurts R."/>
            <person name="Zhang Z."/>
            <person name="Limpens E."/>
            <person name="Saunders D.G."/>
            <person name="Mu D."/>
            <person name="Pang E."/>
            <person name="Cao H."/>
            <person name="Cha H."/>
            <person name="Lin T."/>
            <person name="Zhou Q."/>
            <person name="Shang Y."/>
            <person name="Li Y."/>
            <person name="Ivanov S."/>
            <person name="Sharma T."/>
            <person name="Velzen R.V."/>
            <person name="Ruijter N.D."/>
            <person name="Aanen D.K."/>
            <person name="Win J."/>
            <person name="Kamoun S."/>
            <person name="Bisseling T."/>
            <person name="Huang S."/>
        </authorList>
    </citation>
    <scope>NUCLEOTIDE SEQUENCE [LARGE SCALE GENOMIC DNA]</scope>
    <source>
        <strain evidence="5">DAOM197198w</strain>
    </source>
</reference>
<keyword evidence="2" id="KW-1133">Transmembrane helix</keyword>
<protein>
    <recommendedName>
        <fullName evidence="3">DUF4097 domain-containing protein</fullName>
    </recommendedName>
</protein>
<name>A0A015K2T7_RHIIW</name>
<comment type="caution">
    <text evidence="4">The sequence shown here is derived from an EMBL/GenBank/DDBJ whole genome shotgun (WGS) entry which is preliminary data.</text>
</comment>
<dbReference type="EMBL" id="JEMT01013407">
    <property type="protein sequence ID" value="EXX73950.1"/>
    <property type="molecule type" value="Genomic_DNA"/>
</dbReference>
<keyword evidence="5" id="KW-1185">Reference proteome</keyword>
<keyword evidence="2" id="KW-0472">Membrane</keyword>
<gene>
    <name evidence="4" type="ORF">RirG_055570</name>
</gene>
<feature type="domain" description="DUF4097" evidence="3">
    <location>
        <begin position="218"/>
        <end position="352"/>
    </location>
</feature>
<feature type="region of interest" description="Disordered" evidence="1">
    <location>
        <begin position="1"/>
        <end position="23"/>
    </location>
</feature>
<feature type="transmembrane region" description="Helical" evidence="2">
    <location>
        <begin position="56"/>
        <end position="79"/>
    </location>
</feature>
<evidence type="ECO:0000313" key="4">
    <source>
        <dbReference type="EMBL" id="EXX73950.1"/>
    </source>
</evidence>
<dbReference type="InterPro" id="IPR025164">
    <property type="entry name" value="Toastrack_DUF4097"/>
</dbReference>
<dbReference type="STRING" id="1432141.A0A015K2T7"/>
<accession>A0A015K2T7</accession>
<dbReference type="Proteomes" id="UP000022910">
    <property type="component" value="Unassembled WGS sequence"/>
</dbReference>
<feature type="region of interest" description="Disordered" evidence="1">
    <location>
        <begin position="415"/>
        <end position="446"/>
    </location>
</feature>
<sequence length="463" mass="51740">MTEKSGYTAIPLEEPQVPSERDLPPYSEKPHYTPAFNTHECCYQHHQQRRKAWRKALIAVLILFLGGRFLFAGLSYFMMNNNFDDQYILIQFPGLGPHHEPEIGSPEVPYNAPPVPSPPESPVCEPTIKWNGPSELLLDPRDVTGLVFSVKGISVHGSVIIRQDTHSKDQAFINITNIIKLSEDSLQKEVDIKIDIIDDDYTIVVEAPSFNGPRPTQKCVKVDTIITIPNNTHFFRSLLVDVPNSWILAENLGGVDFAYVNFKTKNGHIRAKDISASITEITTVNGHIQGGYVVSESLDVRTVNGAIEINALVNPWADNVSVTAKSINGHLDISVNELKEKQILNLKAGSVNGGVVATVPDTYHGDFSVSTLIGYSYIEGQDITYIKKTRNVKVGYKNKKDDDDDDDDLYKKKMRKMHKRTMKKTKKCRHGHKGRKGHGDDEKSSQINIEAVTGAVELYFLES</sequence>
<dbReference type="OrthoDB" id="5570013at2759"/>
<evidence type="ECO:0000259" key="3">
    <source>
        <dbReference type="Pfam" id="PF13349"/>
    </source>
</evidence>
<dbReference type="Pfam" id="PF13349">
    <property type="entry name" value="DUF4097"/>
    <property type="match status" value="1"/>
</dbReference>
<evidence type="ECO:0000256" key="2">
    <source>
        <dbReference type="SAM" id="Phobius"/>
    </source>
</evidence>
<dbReference type="HOGENOM" id="CLU_590709_0_0_1"/>
<dbReference type="AlphaFoldDB" id="A0A015K2T7"/>
<feature type="compositionally biased region" description="Basic residues" evidence="1">
    <location>
        <begin position="415"/>
        <end position="436"/>
    </location>
</feature>
<organism evidence="4 5">
    <name type="scientific">Rhizophagus irregularis (strain DAOM 197198w)</name>
    <name type="common">Glomus intraradices</name>
    <dbReference type="NCBI Taxonomy" id="1432141"/>
    <lineage>
        <taxon>Eukaryota</taxon>
        <taxon>Fungi</taxon>
        <taxon>Fungi incertae sedis</taxon>
        <taxon>Mucoromycota</taxon>
        <taxon>Glomeromycotina</taxon>
        <taxon>Glomeromycetes</taxon>
        <taxon>Glomerales</taxon>
        <taxon>Glomeraceae</taxon>
        <taxon>Rhizophagus</taxon>
    </lineage>
</organism>
<evidence type="ECO:0000256" key="1">
    <source>
        <dbReference type="SAM" id="MobiDB-lite"/>
    </source>
</evidence>